<dbReference type="RefSeq" id="XP_012184835.1">
    <property type="nucleotide sequence ID" value="XM_012329445.1"/>
</dbReference>
<dbReference type="HOGENOM" id="CLU_771691_0_0_1"/>
<dbReference type="EMBL" id="HE797195">
    <property type="protein sequence ID" value="CCM05552.1"/>
    <property type="molecule type" value="Genomic_DNA"/>
</dbReference>
<organism evidence="2 3">
    <name type="scientific">Fibroporia radiculosa</name>
    <dbReference type="NCBI Taxonomy" id="599839"/>
    <lineage>
        <taxon>Eukaryota</taxon>
        <taxon>Fungi</taxon>
        <taxon>Dikarya</taxon>
        <taxon>Basidiomycota</taxon>
        <taxon>Agaricomycotina</taxon>
        <taxon>Agaricomycetes</taxon>
        <taxon>Polyporales</taxon>
        <taxon>Fibroporiaceae</taxon>
        <taxon>Fibroporia</taxon>
    </lineage>
</organism>
<dbReference type="AlphaFoldDB" id="J4I1C4"/>
<dbReference type="OrthoDB" id="3211926at2759"/>
<name>J4I1C4_9APHY</name>
<dbReference type="GeneID" id="24100463"/>
<gene>
    <name evidence="2" type="ORF">FIBRA_07779</name>
</gene>
<dbReference type="InParanoid" id="J4I1C4"/>
<evidence type="ECO:0000313" key="2">
    <source>
        <dbReference type="EMBL" id="CCM05552.1"/>
    </source>
</evidence>
<proteinExistence type="predicted"/>
<reference evidence="2 3" key="1">
    <citation type="journal article" date="2012" name="Appl. Environ. Microbiol.">
        <title>Short-read sequencing for genomic analysis of the brown rot fungus Fibroporia radiculosa.</title>
        <authorList>
            <person name="Tang J.D."/>
            <person name="Perkins A.D."/>
            <person name="Sonstegard T.S."/>
            <person name="Schroeder S.G."/>
            <person name="Burgess S.C."/>
            <person name="Diehl S.V."/>
        </authorList>
    </citation>
    <scope>NUCLEOTIDE SEQUENCE [LARGE SCALE GENOMIC DNA]</scope>
    <source>
        <strain evidence="2 3">TFFH 294</strain>
    </source>
</reference>
<evidence type="ECO:0000256" key="1">
    <source>
        <dbReference type="SAM" id="MobiDB-lite"/>
    </source>
</evidence>
<feature type="region of interest" description="Disordered" evidence="1">
    <location>
        <begin position="1"/>
        <end position="57"/>
    </location>
</feature>
<sequence>MLVSESGLVRHPRYKSSSYHGPLQELPLEPFLSGRTGSIRPRKRPRSPGGSVTCSPPKRRILCAENENSHEIAQRSMLATASGNFASSSFNILPHGLTDLTLKPQFSLADRTLPKLVQVGATLEADVLTEATISISTPGPSMSHGDAQADAFLTRPPGLLLSAEATQLMPPPSTIPPDRQSFHYPGFDVYFDPYDAYPDEKEREPKPDTQSKVGYYGNLFVVEPSRQDKECEKENVASIDVKDSPDGYPLVIGRSRRDREYEKENVPPRIPRHRGAADGVPNHVAWVKANLFSPSLKRKEIGSAREASMSASPRTKRAREEFAIMHRSDDILRFWEGNGSRLINTSSVRMENERADAPL</sequence>
<accession>J4I1C4</accession>
<keyword evidence="3" id="KW-1185">Reference proteome</keyword>
<protein>
    <submittedName>
        <fullName evidence="2">Uncharacterized protein</fullName>
    </submittedName>
</protein>
<dbReference type="Proteomes" id="UP000006352">
    <property type="component" value="Unassembled WGS sequence"/>
</dbReference>
<evidence type="ECO:0000313" key="3">
    <source>
        <dbReference type="Proteomes" id="UP000006352"/>
    </source>
</evidence>